<evidence type="ECO:0000256" key="1">
    <source>
        <dbReference type="ARBA" id="ARBA00004651"/>
    </source>
</evidence>
<feature type="domain" description="Glycosyltransferase RgtA/B/C/D-like" evidence="9">
    <location>
        <begin position="65"/>
        <end position="213"/>
    </location>
</feature>
<dbReference type="EMBL" id="MFJV01000001">
    <property type="protein sequence ID" value="OGG23943.1"/>
    <property type="molecule type" value="Genomic_DNA"/>
</dbReference>
<dbReference type="PANTHER" id="PTHR33908">
    <property type="entry name" value="MANNOSYLTRANSFERASE YKCB-RELATED"/>
    <property type="match status" value="1"/>
</dbReference>
<organism evidence="10 11">
    <name type="scientific">Candidatus Gottesmanbacteria bacterium RIFCSPLOWO2_01_FULL_43_11b</name>
    <dbReference type="NCBI Taxonomy" id="1798392"/>
    <lineage>
        <taxon>Bacteria</taxon>
        <taxon>Candidatus Gottesmaniibacteriota</taxon>
    </lineage>
</organism>
<evidence type="ECO:0000313" key="10">
    <source>
        <dbReference type="EMBL" id="OGG23943.1"/>
    </source>
</evidence>
<feature type="transmembrane region" description="Helical" evidence="8">
    <location>
        <begin position="308"/>
        <end position="325"/>
    </location>
</feature>
<feature type="transmembrane region" description="Helical" evidence="8">
    <location>
        <begin position="234"/>
        <end position="251"/>
    </location>
</feature>
<dbReference type="Proteomes" id="UP000178759">
    <property type="component" value="Unassembled WGS sequence"/>
</dbReference>
<keyword evidence="4" id="KW-0808">Transferase</keyword>
<evidence type="ECO:0000256" key="6">
    <source>
        <dbReference type="ARBA" id="ARBA00022989"/>
    </source>
</evidence>
<accession>A0A1F6AHU4</accession>
<evidence type="ECO:0000256" key="7">
    <source>
        <dbReference type="ARBA" id="ARBA00023136"/>
    </source>
</evidence>
<dbReference type="InterPro" id="IPR038731">
    <property type="entry name" value="RgtA/B/C-like"/>
</dbReference>
<feature type="transmembrane region" description="Helical" evidence="8">
    <location>
        <begin position="120"/>
        <end position="153"/>
    </location>
</feature>
<feature type="transmembrane region" description="Helical" evidence="8">
    <location>
        <begin position="285"/>
        <end position="302"/>
    </location>
</feature>
<feature type="transmembrane region" description="Helical" evidence="8">
    <location>
        <begin position="63"/>
        <end position="83"/>
    </location>
</feature>
<evidence type="ECO:0000259" key="9">
    <source>
        <dbReference type="Pfam" id="PF13231"/>
    </source>
</evidence>
<feature type="transmembrane region" description="Helical" evidence="8">
    <location>
        <begin position="337"/>
        <end position="360"/>
    </location>
</feature>
<keyword evidence="7 8" id="KW-0472">Membrane</keyword>
<dbReference type="GO" id="GO:0009103">
    <property type="term" value="P:lipopolysaccharide biosynthetic process"/>
    <property type="evidence" value="ECO:0007669"/>
    <property type="project" value="UniProtKB-ARBA"/>
</dbReference>
<feature type="transmembrane region" description="Helical" evidence="8">
    <location>
        <begin position="257"/>
        <end position="278"/>
    </location>
</feature>
<evidence type="ECO:0000256" key="5">
    <source>
        <dbReference type="ARBA" id="ARBA00022692"/>
    </source>
</evidence>
<comment type="subcellular location">
    <subcellularLocation>
        <location evidence="1">Cell membrane</location>
        <topology evidence="1">Multi-pass membrane protein</topology>
    </subcellularLocation>
</comment>
<keyword evidence="3" id="KW-0328">Glycosyltransferase</keyword>
<dbReference type="GO" id="GO:0005886">
    <property type="term" value="C:plasma membrane"/>
    <property type="evidence" value="ECO:0007669"/>
    <property type="project" value="UniProtKB-SubCell"/>
</dbReference>
<dbReference type="AlphaFoldDB" id="A0A1F6AHU4"/>
<evidence type="ECO:0000313" key="11">
    <source>
        <dbReference type="Proteomes" id="UP000178759"/>
    </source>
</evidence>
<evidence type="ECO:0000256" key="3">
    <source>
        <dbReference type="ARBA" id="ARBA00022676"/>
    </source>
</evidence>
<keyword evidence="5 8" id="KW-0812">Transmembrane</keyword>
<evidence type="ECO:0000256" key="2">
    <source>
        <dbReference type="ARBA" id="ARBA00022475"/>
    </source>
</evidence>
<gene>
    <name evidence="10" type="ORF">A3A79_01950</name>
</gene>
<dbReference type="Pfam" id="PF13231">
    <property type="entry name" value="PMT_2"/>
    <property type="match status" value="1"/>
</dbReference>
<protein>
    <recommendedName>
        <fullName evidence="9">Glycosyltransferase RgtA/B/C/D-like domain-containing protein</fullName>
    </recommendedName>
</protein>
<keyword evidence="6 8" id="KW-1133">Transmembrane helix</keyword>
<feature type="transmembrane region" description="Helical" evidence="8">
    <location>
        <begin position="203"/>
        <end position="222"/>
    </location>
</feature>
<comment type="caution">
    <text evidence="10">The sequence shown here is derived from an EMBL/GenBank/DDBJ whole genome shotgun (WGS) entry which is preliminary data.</text>
</comment>
<dbReference type="GO" id="GO:0016763">
    <property type="term" value="F:pentosyltransferase activity"/>
    <property type="evidence" value="ECO:0007669"/>
    <property type="project" value="TreeGrafter"/>
</dbReference>
<sequence>MRNIVFVIIFSLLVSFFLSYEYLPKAIVVWDEGTHMSHAYTMYTYLRDGDFGSYVRFAINQTGYPPLLPMVSSLLFLLTGFSFEMARRVNLIWFVLSSVLMYLLGRQLTRSTRGGLLSSFLFIFSPLLLLLHMLFMREGISITMTLLSILLYYQARDKRTVRSYVIVGLALFGVLIAKYNLGILVVAGFMLEALYSRLLKSHVLIFGVTGVMFALWMSYPAYKIPGFIRAVTDPVPYSIATVGQALTYYPMAILLTYSVSLIIGMVLLFSIVGSLLYFKDYKVRVVWFIFIGNIILATIHHNNLQERYIASTVPLLFLLTSKFLVSYKLKITWKRVLFGVLGIKIFIDLFNLPNFVYALGVHAFRTPLFNQRAYEETFYVYDVRRWQMPLALPNEEKPQDVADFIARSIDLGKPVWVDGYFNELSPGYLDMVLALEREKNTQLPSPYSSYTVTIEVLPQSRYYTADYIKHNTWQLSNIRYRSQDKTLMKITEKLFDELKIHVIIYGKI</sequence>
<dbReference type="PANTHER" id="PTHR33908:SF11">
    <property type="entry name" value="MEMBRANE PROTEIN"/>
    <property type="match status" value="1"/>
</dbReference>
<feature type="transmembrane region" description="Helical" evidence="8">
    <location>
        <begin position="165"/>
        <end position="191"/>
    </location>
</feature>
<evidence type="ECO:0000256" key="4">
    <source>
        <dbReference type="ARBA" id="ARBA00022679"/>
    </source>
</evidence>
<feature type="transmembrane region" description="Helical" evidence="8">
    <location>
        <begin position="90"/>
        <end position="108"/>
    </location>
</feature>
<evidence type="ECO:0000256" key="8">
    <source>
        <dbReference type="SAM" id="Phobius"/>
    </source>
</evidence>
<name>A0A1F6AHU4_9BACT</name>
<keyword evidence="2" id="KW-1003">Cell membrane</keyword>
<proteinExistence type="predicted"/>
<dbReference type="STRING" id="1798392.A3A79_01950"/>
<reference evidence="10 11" key="1">
    <citation type="journal article" date="2016" name="Nat. Commun.">
        <title>Thousands of microbial genomes shed light on interconnected biogeochemical processes in an aquifer system.</title>
        <authorList>
            <person name="Anantharaman K."/>
            <person name="Brown C.T."/>
            <person name="Hug L.A."/>
            <person name="Sharon I."/>
            <person name="Castelle C.J."/>
            <person name="Probst A.J."/>
            <person name="Thomas B.C."/>
            <person name="Singh A."/>
            <person name="Wilkins M.J."/>
            <person name="Karaoz U."/>
            <person name="Brodie E.L."/>
            <person name="Williams K.H."/>
            <person name="Hubbard S.S."/>
            <person name="Banfield J.F."/>
        </authorList>
    </citation>
    <scope>NUCLEOTIDE SEQUENCE [LARGE SCALE GENOMIC DNA]</scope>
</reference>
<dbReference type="InterPro" id="IPR050297">
    <property type="entry name" value="LipidA_mod_glycosyltrf_83"/>
</dbReference>